<gene>
    <name evidence="7" type="ORF">GCM10022246_00960</name>
</gene>
<dbReference type="PANTHER" id="PTHR44154">
    <property type="entry name" value="QUINONE OXIDOREDUCTASE"/>
    <property type="match status" value="1"/>
</dbReference>
<dbReference type="SMART" id="SM00829">
    <property type="entry name" value="PKS_ER"/>
    <property type="match status" value="1"/>
</dbReference>
<comment type="caution">
    <text evidence="7">The sequence shown here is derived from an EMBL/GenBank/DDBJ whole genome shotgun (WGS) entry which is preliminary data.</text>
</comment>
<keyword evidence="4" id="KW-0521">NADP</keyword>
<accession>A0ABP7NM79</accession>
<keyword evidence="8" id="KW-1185">Reference proteome</keyword>
<comment type="subcellular location">
    <subcellularLocation>
        <location evidence="1">Cytoplasm</location>
    </subcellularLocation>
</comment>
<dbReference type="RefSeq" id="WP_344764083.1">
    <property type="nucleotide sequence ID" value="NZ_BAABAK010000001.1"/>
</dbReference>
<dbReference type="InterPro" id="IPR020843">
    <property type="entry name" value="ER"/>
</dbReference>
<evidence type="ECO:0000256" key="1">
    <source>
        <dbReference type="ARBA" id="ARBA00004496"/>
    </source>
</evidence>
<evidence type="ECO:0000313" key="7">
    <source>
        <dbReference type="EMBL" id="GAA3950213.1"/>
    </source>
</evidence>
<keyword evidence="5" id="KW-0694">RNA-binding</keyword>
<dbReference type="InterPro" id="IPR051603">
    <property type="entry name" value="Zinc-ADH_QOR/CCCR"/>
</dbReference>
<comment type="subunit">
    <text evidence="2">Homotetramer.</text>
</comment>
<keyword evidence="3" id="KW-0963">Cytoplasm</keyword>
<dbReference type="Pfam" id="PF08240">
    <property type="entry name" value="ADH_N"/>
    <property type="match status" value="1"/>
</dbReference>
<evidence type="ECO:0000313" key="8">
    <source>
        <dbReference type="Proteomes" id="UP001501081"/>
    </source>
</evidence>
<feature type="domain" description="Enoyl reductase (ER)" evidence="6">
    <location>
        <begin position="10"/>
        <end position="307"/>
    </location>
</feature>
<dbReference type="Gene3D" id="3.40.50.720">
    <property type="entry name" value="NAD(P)-binding Rossmann-like Domain"/>
    <property type="match status" value="1"/>
</dbReference>
<evidence type="ECO:0000256" key="3">
    <source>
        <dbReference type="ARBA" id="ARBA00022490"/>
    </source>
</evidence>
<dbReference type="InterPro" id="IPR036291">
    <property type="entry name" value="NAD(P)-bd_dom_sf"/>
</dbReference>
<dbReference type="InterPro" id="IPR013154">
    <property type="entry name" value="ADH-like_N"/>
</dbReference>
<dbReference type="CDD" id="cd05289">
    <property type="entry name" value="MDR_like_2"/>
    <property type="match status" value="1"/>
</dbReference>
<dbReference type="Gene3D" id="3.90.180.10">
    <property type="entry name" value="Medium-chain alcohol dehydrogenases, catalytic domain"/>
    <property type="match status" value="1"/>
</dbReference>
<organism evidence="7 8">
    <name type="scientific">Pedobacter ginsengiterrae</name>
    <dbReference type="NCBI Taxonomy" id="871696"/>
    <lineage>
        <taxon>Bacteria</taxon>
        <taxon>Pseudomonadati</taxon>
        <taxon>Bacteroidota</taxon>
        <taxon>Sphingobacteriia</taxon>
        <taxon>Sphingobacteriales</taxon>
        <taxon>Sphingobacteriaceae</taxon>
        <taxon>Pedobacter</taxon>
    </lineage>
</organism>
<reference evidence="8" key="1">
    <citation type="journal article" date="2019" name="Int. J. Syst. Evol. Microbiol.">
        <title>The Global Catalogue of Microorganisms (GCM) 10K type strain sequencing project: providing services to taxonomists for standard genome sequencing and annotation.</title>
        <authorList>
            <consortium name="The Broad Institute Genomics Platform"/>
            <consortium name="The Broad Institute Genome Sequencing Center for Infectious Disease"/>
            <person name="Wu L."/>
            <person name="Ma J."/>
        </authorList>
    </citation>
    <scope>NUCLEOTIDE SEQUENCE [LARGE SCALE GENOMIC DNA]</scope>
    <source>
        <strain evidence="8">JCM 17338</strain>
    </source>
</reference>
<dbReference type="PROSITE" id="PS01162">
    <property type="entry name" value="QOR_ZETA_CRYSTAL"/>
    <property type="match status" value="1"/>
</dbReference>
<dbReference type="PANTHER" id="PTHR44154:SF1">
    <property type="entry name" value="QUINONE OXIDOREDUCTASE"/>
    <property type="match status" value="1"/>
</dbReference>
<dbReference type="SUPFAM" id="SSF51735">
    <property type="entry name" value="NAD(P)-binding Rossmann-fold domains"/>
    <property type="match status" value="1"/>
</dbReference>
<evidence type="ECO:0000256" key="5">
    <source>
        <dbReference type="ARBA" id="ARBA00022884"/>
    </source>
</evidence>
<dbReference type="InterPro" id="IPR002364">
    <property type="entry name" value="Quin_OxRdtase/zeta-crystal_CS"/>
</dbReference>
<sequence length="320" mass="34292">MKAVLLQRFGKPEALQLSEIEKPVANDDQVLIKVIAAGINPVDAKIRSGLHSSCKDLKLPAILGKDVSGQIEYAGGNVVDFKVGDEVFGCINGSYSEYVAASPETIVKKPANTSFTEAAAISLAGLTAYQAIHEQLGLKEGQKILIQSAAGGVGHLAVQFAKLRGAFVYGTASAKNAAFLKELGVDEVINYKEQKFEDIATDPDAVLATMGGEILYRAISIVKPGGKIVCLPSSTKDDPVAIKLAKEKNIELIWPMMRPDKEQLQLFATLLEKKDLKVKVESVYPLNKIVSAHKAIESHSVSGKIVLQIAGDLLQNRKSG</sequence>
<evidence type="ECO:0000259" key="6">
    <source>
        <dbReference type="SMART" id="SM00829"/>
    </source>
</evidence>
<name>A0ABP7NM79_9SPHI</name>
<dbReference type="Proteomes" id="UP001501081">
    <property type="component" value="Unassembled WGS sequence"/>
</dbReference>
<dbReference type="InterPro" id="IPR011032">
    <property type="entry name" value="GroES-like_sf"/>
</dbReference>
<protein>
    <submittedName>
        <fullName evidence="7">NADP-dependent oxidoreductase</fullName>
    </submittedName>
</protein>
<proteinExistence type="predicted"/>
<dbReference type="Pfam" id="PF13602">
    <property type="entry name" value="ADH_zinc_N_2"/>
    <property type="match status" value="1"/>
</dbReference>
<evidence type="ECO:0000256" key="4">
    <source>
        <dbReference type="ARBA" id="ARBA00022857"/>
    </source>
</evidence>
<evidence type="ECO:0000256" key="2">
    <source>
        <dbReference type="ARBA" id="ARBA00011881"/>
    </source>
</evidence>
<dbReference type="SUPFAM" id="SSF50129">
    <property type="entry name" value="GroES-like"/>
    <property type="match status" value="1"/>
</dbReference>
<dbReference type="EMBL" id="BAABAK010000001">
    <property type="protein sequence ID" value="GAA3950213.1"/>
    <property type="molecule type" value="Genomic_DNA"/>
</dbReference>